<sequence length="90" mass="8791">MVAIVGMGVLAGLPPQRGRILMVPLDGTSAGAMAALARAAGGSLVATGGWPGSLIVESPLTALRGQTQGRAILLLRAPGAGCGSETVEKA</sequence>
<keyword evidence="2" id="KW-1185">Reference proteome</keyword>
<proteinExistence type="predicted"/>
<reference evidence="1" key="1">
    <citation type="submission" date="2022-07" db="EMBL/GenBank/DDBJ databases">
        <title>Sphingomonas sp. nov., a novel bacterium isolated from the north slope of the Mount Everest.</title>
        <authorList>
            <person name="Cui X."/>
            <person name="Liu Y."/>
        </authorList>
    </citation>
    <scope>NUCLEOTIDE SEQUENCE</scope>
    <source>
        <strain evidence="1">S5-59</strain>
    </source>
</reference>
<name>A0ABY5L8A6_9SPHN</name>
<evidence type="ECO:0000313" key="2">
    <source>
        <dbReference type="Proteomes" id="UP001058533"/>
    </source>
</evidence>
<accession>A0ABY5L8A6</accession>
<protein>
    <submittedName>
        <fullName evidence="1">Uncharacterized protein</fullName>
    </submittedName>
</protein>
<evidence type="ECO:0000313" key="1">
    <source>
        <dbReference type="EMBL" id="UUL83200.1"/>
    </source>
</evidence>
<gene>
    <name evidence="1" type="ORF">NMP03_02905</name>
</gene>
<dbReference type="RefSeq" id="WP_256507044.1">
    <property type="nucleotide sequence ID" value="NZ_CP101740.1"/>
</dbReference>
<dbReference type="Proteomes" id="UP001058533">
    <property type="component" value="Chromosome"/>
</dbReference>
<organism evidence="1 2">
    <name type="scientific">Sphingomonas qomolangmaensis</name>
    <dbReference type="NCBI Taxonomy" id="2918765"/>
    <lineage>
        <taxon>Bacteria</taxon>
        <taxon>Pseudomonadati</taxon>
        <taxon>Pseudomonadota</taxon>
        <taxon>Alphaproteobacteria</taxon>
        <taxon>Sphingomonadales</taxon>
        <taxon>Sphingomonadaceae</taxon>
        <taxon>Sphingomonas</taxon>
    </lineage>
</organism>
<dbReference type="EMBL" id="CP101740">
    <property type="protein sequence ID" value="UUL83200.1"/>
    <property type="molecule type" value="Genomic_DNA"/>
</dbReference>